<feature type="compositionally biased region" description="Basic and acidic residues" evidence="1">
    <location>
        <begin position="1"/>
        <end position="15"/>
    </location>
</feature>
<evidence type="ECO:0000256" key="1">
    <source>
        <dbReference type="SAM" id="MobiDB-lite"/>
    </source>
</evidence>
<protein>
    <submittedName>
        <fullName evidence="2">Uncharacterized protein</fullName>
    </submittedName>
</protein>
<proteinExistence type="predicted"/>
<dbReference type="Proteomes" id="UP000234331">
    <property type="component" value="Unassembled WGS sequence"/>
</dbReference>
<name>A0A2I2KJ84_9ACTN</name>
<keyword evidence="3" id="KW-1185">Reference proteome</keyword>
<accession>A0A2I2KJ84</accession>
<sequence length="91" mass="9610">MTHPRRSPDDADDTFRTNPATHPRTVQHACNGLAMAYGRVRVIPPGSGAVDGAAAAEEPGAGEVPAAASGPWPARARHGARHRHGRAHHRE</sequence>
<feature type="region of interest" description="Disordered" evidence="1">
    <location>
        <begin position="46"/>
        <end position="91"/>
    </location>
</feature>
<dbReference type="AlphaFoldDB" id="A0A2I2KJ84"/>
<evidence type="ECO:0000313" key="2">
    <source>
        <dbReference type="EMBL" id="SNQ45728.1"/>
    </source>
</evidence>
<organism evidence="2 3">
    <name type="scientific">Frankia canadensis</name>
    <dbReference type="NCBI Taxonomy" id="1836972"/>
    <lineage>
        <taxon>Bacteria</taxon>
        <taxon>Bacillati</taxon>
        <taxon>Actinomycetota</taxon>
        <taxon>Actinomycetes</taxon>
        <taxon>Frankiales</taxon>
        <taxon>Frankiaceae</taxon>
        <taxon>Frankia</taxon>
    </lineage>
</organism>
<gene>
    <name evidence="2" type="ORF">FRACA_110042</name>
</gene>
<feature type="region of interest" description="Disordered" evidence="1">
    <location>
        <begin position="1"/>
        <end position="26"/>
    </location>
</feature>
<feature type="compositionally biased region" description="Basic residues" evidence="1">
    <location>
        <begin position="75"/>
        <end position="91"/>
    </location>
</feature>
<reference evidence="2 3" key="1">
    <citation type="submission" date="2017-06" db="EMBL/GenBank/DDBJ databases">
        <authorList>
            <person name="Kim H.J."/>
            <person name="Triplett B.A."/>
        </authorList>
    </citation>
    <scope>NUCLEOTIDE SEQUENCE [LARGE SCALE GENOMIC DNA]</scope>
    <source>
        <strain evidence="2">FRACA_ARgP5</strain>
    </source>
</reference>
<feature type="compositionally biased region" description="Low complexity" evidence="1">
    <location>
        <begin position="46"/>
        <end position="71"/>
    </location>
</feature>
<evidence type="ECO:0000313" key="3">
    <source>
        <dbReference type="Proteomes" id="UP000234331"/>
    </source>
</evidence>
<dbReference type="EMBL" id="FZMO01000013">
    <property type="protein sequence ID" value="SNQ45728.1"/>
    <property type="molecule type" value="Genomic_DNA"/>
</dbReference>